<dbReference type="Gene3D" id="3.40.50.450">
    <property type="match status" value="1"/>
</dbReference>
<dbReference type="PANTHER" id="PTHR43022:SF1">
    <property type="entry name" value="PROTEIN SMF"/>
    <property type="match status" value="1"/>
</dbReference>
<dbReference type="KEGG" id="psel:GM415_15230"/>
<name>A0A6I6JM92_9BACT</name>
<proteinExistence type="inferred from homology"/>
<feature type="region of interest" description="Disordered" evidence="2">
    <location>
        <begin position="302"/>
        <end position="368"/>
    </location>
</feature>
<evidence type="ECO:0000313" key="5">
    <source>
        <dbReference type="EMBL" id="QGY41412.1"/>
    </source>
</evidence>
<feature type="compositionally biased region" description="Polar residues" evidence="2">
    <location>
        <begin position="312"/>
        <end position="340"/>
    </location>
</feature>
<dbReference type="RefSeq" id="WP_158949666.1">
    <property type="nucleotide sequence ID" value="NZ_CP046400.1"/>
</dbReference>
<gene>
    <name evidence="5" type="primary">dprA</name>
    <name evidence="5" type="ORF">GM415_15230</name>
</gene>
<evidence type="ECO:0000313" key="6">
    <source>
        <dbReference type="Proteomes" id="UP000428328"/>
    </source>
</evidence>
<evidence type="ECO:0000259" key="3">
    <source>
        <dbReference type="Pfam" id="PF02481"/>
    </source>
</evidence>
<evidence type="ECO:0000259" key="4">
    <source>
        <dbReference type="Pfam" id="PF17782"/>
    </source>
</evidence>
<dbReference type="SUPFAM" id="SSF102405">
    <property type="entry name" value="MCP/YpsA-like"/>
    <property type="match status" value="1"/>
</dbReference>
<evidence type="ECO:0000256" key="2">
    <source>
        <dbReference type="SAM" id="MobiDB-lite"/>
    </source>
</evidence>
<feature type="domain" description="Smf/DprA SLOG" evidence="3">
    <location>
        <begin position="84"/>
        <end position="291"/>
    </location>
</feature>
<comment type="similarity">
    <text evidence="1">Belongs to the DprA/Smf family.</text>
</comment>
<dbReference type="InterPro" id="IPR041614">
    <property type="entry name" value="DprA_WH"/>
</dbReference>
<dbReference type="PANTHER" id="PTHR43022">
    <property type="entry name" value="PROTEIN SMF"/>
    <property type="match status" value="1"/>
</dbReference>
<dbReference type="InterPro" id="IPR003488">
    <property type="entry name" value="DprA"/>
</dbReference>
<dbReference type="NCBIfam" id="TIGR00732">
    <property type="entry name" value="dprA"/>
    <property type="match status" value="1"/>
</dbReference>
<dbReference type="EMBL" id="CP046400">
    <property type="protein sequence ID" value="QGY41412.1"/>
    <property type="molecule type" value="Genomic_DNA"/>
</dbReference>
<sequence length="435" mass="47156">MDLDKEFFACLALKHTPRLGPRVWKQLFSHFDSAYDALSRTEAWIPLGVESHFIKSIVAKCRSEAWRDKAEEEFRLARRAGMDVVTWFDPRFPDSLKTLEDPPVLLYCRGDTTLFNNPGVAVVGARECTALGLRAAGHIASQLSGIGITVISGLALGIDRQAHLGGLSGVGGSIAVLGCGLDIDYPGRNADVRRKLEEQGLVVTEYGPGVGPRSGHFPVRNRLISGLSLGVLVAEAAHNSGSLITARLAGEQGRDVFALPGPLGQPTFTGCHRLIKQGAALVETAEDIVEILRYDFARELDDIPDPEPFEEGTTSELEGTPRGTTNFMTAPVEGTSSSGREPTERIGRANGAAKGDGLLPASRKRPSAVERESMNLSGDESRVMEVLVAEDKVHVDSLGRRLEWPPAKISKILIMLEMRGAVQQLPGMWYLAREE</sequence>
<dbReference type="Pfam" id="PF02481">
    <property type="entry name" value="DNA_processg_A"/>
    <property type="match status" value="1"/>
</dbReference>
<dbReference type="Pfam" id="PF17782">
    <property type="entry name" value="WHD_DprA"/>
    <property type="match status" value="1"/>
</dbReference>
<dbReference type="InterPro" id="IPR057666">
    <property type="entry name" value="DrpA_SLOG"/>
</dbReference>
<dbReference type="GO" id="GO:0009294">
    <property type="term" value="P:DNA-mediated transformation"/>
    <property type="evidence" value="ECO:0007669"/>
    <property type="project" value="InterPro"/>
</dbReference>
<accession>A0A6I6JM92</accession>
<protein>
    <submittedName>
        <fullName evidence="5">DNA-protecting protein DprA</fullName>
    </submittedName>
</protein>
<dbReference type="InterPro" id="IPR036388">
    <property type="entry name" value="WH-like_DNA-bd_sf"/>
</dbReference>
<dbReference type="AlphaFoldDB" id="A0A6I6JM92"/>
<organism evidence="5 6">
    <name type="scientific">Pseudodesulfovibrio cashew</name>
    <dbReference type="NCBI Taxonomy" id="2678688"/>
    <lineage>
        <taxon>Bacteria</taxon>
        <taxon>Pseudomonadati</taxon>
        <taxon>Thermodesulfobacteriota</taxon>
        <taxon>Desulfovibrionia</taxon>
        <taxon>Desulfovibrionales</taxon>
        <taxon>Desulfovibrionaceae</taxon>
    </lineage>
</organism>
<dbReference type="Gene3D" id="1.10.10.10">
    <property type="entry name" value="Winged helix-like DNA-binding domain superfamily/Winged helix DNA-binding domain"/>
    <property type="match status" value="1"/>
</dbReference>
<feature type="domain" description="DprA winged helix" evidence="4">
    <location>
        <begin position="372"/>
        <end position="428"/>
    </location>
</feature>
<reference evidence="5 6" key="1">
    <citation type="submission" date="2019-11" db="EMBL/GenBank/DDBJ databases">
        <authorList>
            <person name="Zheng R.K."/>
            <person name="Sun C.M."/>
        </authorList>
    </citation>
    <scope>NUCLEOTIDE SEQUENCE [LARGE SCALE GENOMIC DNA]</scope>
    <source>
        <strain evidence="5 6">SRB007</strain>
    </source>
</reference>
<keyword evidence="6" id="KW-1185">Reference proteome</keyword>
<evidence type="ECO:0000256" key="1">
    <source>
        <dbReference type="ARBA" id="ARBA00006525"/>
    </source>
</evidence>
<dbReference type="Proteomes" id="UP000428328">
    <property type="component" value="Chromosome"/>
</dbReference>